<keyword evidence="1" id="KW-0001">2Fe-2S</keyword>
<evidence type="ECO:0000256" key="1">
    <source>
        <dbReference type="ARBA" id="ARBA00022714"/>
    </source>
</evidence>
<dbReference type="GO" id="GO:0005506">
    <property type="term" value="F:iron ion binding"/>
    <property type="evidence" value="ECO:0007669"/>
    <property type="project" value="InterPro"/>
</dbReference>
<evidence type="ECO:0000256" key="4">
    <source>
        <dbReference type="ARBA" id="ARBA00023004"/>
    </source>
</evidence>
<dbReference type="SUPFAM" id="SSF50022">
    <property type="entry name" value="ISP domain"/>
    <property type="match status" value="1"/>
</dbReference>
<proteinExistence type="predicted"/>
<dbReference type="Proteomes" id="UP000612349">
    <property type="component" value="Unassembled WGS sequence"/>
</dbReference>
<dbReference type="GO" id="GO:0016491">
    <property type="term" value="F:oxidoreductase activity"/>
    <property type="evidence" value="ECO:0007669"/>
    <property type="project" value="UniProtKB-KW"/>
</dbReference>
<dbReference type="Gene3D" id="3.90.380.10">
    <property type="entry name" value="Naphthalene 1,2-dioxygenase Alpha Subunit, Chain A, domain 1"/>
    <property type="match status" value="1"/>
</dbReference>
<dbReference type="Pfam" id="PF19301">
    <property type="entry name" value="LigXa_C"/>
    <property type="match status" value="1"/>
</dbReference>
<evidence type="ECO:0000256" key="2">
    <source>
        <dbReference type="ARBA" id="ARBA00022723"/>
    </source>
</evidence>
<keyword evidence="8" id="KW-1185">Reference proteome</keyword>
<keyword evidence="3" id="KW-0560">Oxidoreductase</keyword>
<evidence type="ECO:0000313" key="8">
    <source>
        <dbReference type="Proteomes" id="UP000612349"/>
    </source>
</evidence>
<dbReference type="PROSITE" id="PS00570">
    <property type="entry name" value="RING_HYDROXYL_ALPHA"/>
    <property type="match status" value="1"/>
</dbReference>
<reference evidence="7" key="2">
    <citation type="submission" date="2020-09" db="EMBL/GenBank/DDBJ databases">
        <authorList>
            <person name="Sun Q."/>
            <person name="Zhou Y."/>
        </authorList>
    </citation>
    <scope>NUCLEOTIDE SEQUENCE</scope>
    <source>
        <strain evidence="7">CGMCC 1.15360</strain>
    </source>
</reference>
<keyword evidence="5" id="KW-0411">Iron-sulfur</keyword>
<dbReference type="InterPro" id="IPR017941">
    <property type="entry name" value="Rieske_2Fe-2S"/>
</dbReference>
<dbReference type="GO" id="GO:0051537">
    <property type="term" value="F:2 iron, 2 sulfur cluster binding"/>
    <property type="evidence" value="ECO:0007669"/>
    <property type="project" value="UniProtKB-KW"/>
</dbReference>
<feature type="domain" description="Rieske" evidence="6">
    <location>
        <begin position="26"/>
        <end position="133"/>
    </location>
</feature>
<dbReference type="InterPro" id="IPR015881">
    <property type="entry name" value="ARHD_Rieske_2Fe_2S"/>
</dbReference>
<gene>
    <name evidence="7" type="ORF">GCM10010990_26000</name>
</gene>
<dbReference type="EMBL" id="BMIP01000006">
    <property type="protein sequence ID" value="GGD75191.1"/>
    <property type="molecule type" value="Genomic_DNA"/>
</dbReference>
<dbReference type="InterPro" id="IPR050584">
    <property type="entry name" value="Cholesterol_7-desaturase"/>
</dbReference>
<protein>
    <submittedName>
        <fullName evidence="7">Ring-hydroxylating oxygenase subunit alpha</fullName>
    </submittedName>
</protein>
<dbReference type="PANTHER" id="PTHR21266:SF59">
    <property type="entry name" value="BLR4922 PROTEIN"/>
    <property type="match status" value="1"/>
</dbReference>
<dbReference type="CDD" id="cd03479">
    <property type="entry name" value="Rieske_RO_Alpha_PhDO_like"/>
    <property type="match status" value="1"/>
</dbReference>
<evidence type="ECO:0000313" key="7">
    <source>
        <dbReference type="EMBL" id="GGD75191.1"/>
    </source>
</evidence>
<evidence type="ECO:0000256" key="3">
    <source>
        <dbReference type="ARBA" id="ARBA00023002"/>
    </source>
</evidence>
<keyword evidence="4" id="KW-0408">Iron</keyword>
<dbReference type="Pfam" id="PF00355">
    <property type="entry name" value="Rieske"/>
    <property type="match status" value="1"/>
</dbReference>
<dbReference type="InterPro" id="IPR036922">
    <property type="entry name" value="Rieske_2Fe-2S_sf"/>
</dbReference>
<dbReference type="InterPro" id="IPR045623">
    <property type="entry name" value="LigXa_C"/>
</dbReference>
<dbReference type="PANTHER" id="PTHR21266">
    <property type="entry name" value="IRON-SULFUR DOMAIN CONTAINING PROTEIN"/>
    <property type="match status" value="1"/>
</dbReference>
<dbReference type="SUPFAM" id="SSF55961">
    <property type="entry name" value="Bet v1-like"/>
    <property type="match status" value="1"/>
</dbReference>
<reference evidence="7" key="1">
    <citation type="journal article" date="2014" name="Int. J. Syst. Evol. Microbiol.">
        <title>Complete genome sequence of Corynebacterium casei LMG S-19264T (=DSM 44701T), isolated from a smear-ripened cheese.</title>
        <authorList>
            <consortium name="US DOE Joint Genome Institute (JGI-PGF)"/>
            <person name="Walter F."/>
            <person name="Albersmeier A."/>
            <person name="Kalinowski J."/>
            <person name="Ruckert C."/>
        </authorList>
    </citation>
    <scope>NUCLEOTIDE SEQUENCE</scope>
    <source>
        <strain evidence="7">CGMCC 1.15360</strain>
    </source>
</reference>
<dbReference type="RefSeq" id="WP_066769850.1">
    <property type="nucleotide sequence ID" value="NZ_BMIP01000006.1"/>
</dbReference>
<accession>A0A916Z5Q0</accession>
<name>A0A916Z5Q0_9SPHN</name>
<organism evidence="7 8">
    <name type="scientific">Croceicoccus mobilis</name>
    <dbReference type="NCBI Taxonomy" id="1703339"/>
    <lineage>
        <taxon>Bacteria</taxon>
        <taxon>Pseudomonadati</taxon>
        <taxon>Pseudomonadota</taxon>
        <taxon>Alphaproteobacteria</taxon>
        <taxon>Sphingomonadales</taxon>
        <taxon>Erythrobacteraceae</taxon>
        <taxon>Croceicoccus</taxon>
    </lineage>
</organism>
<comment type="caution">
    <text evidence="7">The sequence shown here is derived from an EMBL/GenBank/DDBJ whole genome shotgun (WGS) entry which is preliminary data.</text>
</comment>
<evidence type="ECO:0000256" key="5">
    <source>
        <dbReference type="ARBA" id="ARBA00023014"/>
    </source>
</evidence>
<evidence type="ECO:0000259" key="6">
    <source>
        <dbReference type="PROSITE" id="PS51296"/>
    </source>
</evidence>
<dbReference type="Gene3D" id="2.102.10.10">
    <property type="entry name" value="Rieske [2Fe-2S] iron-sulphur domain"/>
    <property type="match status" value="1"/>
</dbReference>
<keyword evidence="2" id="KW-0479">Metal-binding</keyword>
<dbReference type="PROSITE" id="PS51296">
    <property type="entry name" value="RIESKE"/>
    <property type="match status" value="1"/>
</dbReference>
<dbReference type="OrthoDB" id="7418829at2"/>
<dbReference type="AlphaFoldDB" id="A0A916Z5Q0"/>
<sequence length="445" mass="49695">MTPEQNDLLCRVEGAAPMGQLMRQHWMPACMIEEVAEPDGTPLKVRLLGEDMVVFRDTNGRVGALDEFCPHRRASLSFGRNEECGLRCLYHGWKFDVDGNAVDMSSEPVDAKLRSTMKTKAYPVREAGGFIWVWMGDPGNVAEFDPPNWAAAPDDKISIVKMHGACNWAQVLEGSIDSAHSSSLHSSNMPAALDVAGSTATDTAWLRPSADKAPRIEVEKTPFGFRYVAIRKPIVDADKQDYVRMTLFVAPFTVHIPSNDRYHLSQMLVPIDDVNTMFYWIAWHPTKGIGQDEWRRFCGAEVGKDVEPVTFRKVRNAENNYLQDRDAMKQGDFTGIYGIPTQDMAMWESMGAIADRSEDRLGSSDKAIFTFRTQMYRAAQAVQQGEAAIGTVEPRVPHGKLMSFEGMVPKGDDWRNLNVSDEELRIRANQAARKGRTVEAAESVA</sequence>